<feature type="compositionally biased region" description="Basic and acidic residues" evidence="1">
    <location>
        <begin position="49"/>
        <end position="58"/>
    </location>
</feature>
<organism evidence="3 4">
    <name type="scientific">Panicum hallii var. hallii</name>
    <dbReference type="NCBI Taxonomy" id="1504633"/>
    <lineage>
        <taxon>Eukaryota</taxon>
        <taxon>Viridiplantae</taxon>
        <taxon>Streptophyta</taxon>
        <taxon>Embryophyta</taxon>
        <taxon>Tracheophyta</taxon>
        <taxon>Spermatophyta</taxon>
        <taxon>Magnoliopsida</taxon>
        <taxon>Liliopsida</taxon>
        <taxon>Poales</taxon>
        <taxon>Poaceae</taxon>
        <taxon>PACMAD clade</taxon>
        <taxon>Panicoideae</taxon>
        <taxon>Panicodae</taxon>
        <taxon>Paniceae</taxon>
        <taxon>Panicinae</taxon>
        <taxon>Panicum</taxon>
        <taxon>Panicum sect. Panicum</taxon>
    </lineage>
</organism>
<dbReference type="PANTHER" id="PTHR47718:SF2">
    <property type="entry name" value="PROTEIN FAR1-RELATED SEQUENCE 5-LIKE"/>
    <property type="match status" value="1"/>
</dbReference>
<dbReference type="AlphaFoldDB" id="A0A2T7EFF5"/>
<dbReference type="STRING" id="1504633.A0A2T7EFF5"/>
<accession>A0A2T7EFF5</accession>
<name>A0A2T7EFF5_9POAL</name>
<dbReference type="PANTHER" id="PTHR47718">
    <property type="entry name" value="OS01G0519700 PROTEIN"/>
    <property type="match status" value="1"/>
</dbReference>
<sequence>MGKAVQIVFKESYHGLCTFHIMQNAVKHLSPVKRNKEEKGGEEDETHNEEDKSEEKDEVSNILSDFSACMYGFEEKAAFQEAFDIMRCKVHKKTWLDSIYKVKEKWAECYMRDVFSLGVRNTQLSESFNNALKNHLKSDFDIVRFLKNFERTVQEKRRKELDEFESRKKMPRRQMSTPMLVQASQVYTLVIFEAFQSEYERSMAPCARVFDGDNKYAIALGSLRDNLSFEDERIVIGDPLNQKASCSCGMFNRTGILYAHGLKVLDLMNIKILPTHYPKEMD</sequence>
<dbReference type="EMBL" id="CM009751">
    <property type="protein sequence ID" value="PUZ66557.1"/>
    <property type="molecule type" value="Genomic_DNA"/>
</dbReference>
<gene>
    <name evidence="3" type="ORF">GQ55_3G324100</name>
</gene>
<feature type="domain" description="Zinc finger PMZ-type" evidence="2">
    <location>
        <begin position="244"/>
        <end position="271"/>
    </location>
</feature>
<dbReference type="Proteomes" id="UP000244336">
    <property type="component" value="Chromosome 3"/>
</dbReference>
<proteinExistence type="predicted"/>
<feature type="region of interest" description="Disordered" evidence="1">
    <location>
        <begin position="32"/>
        <end position="58"/>
    </location>
</feature>
<keyword evidence="4" id="KW-1185">Reference proteome</keyword>
<evidence type="ECO:0000259" key="2">
    <source>
        <dbReference type="SMART" id="SM00575"/>
    </source>
</evidence>
<dbReference type="Gramene" id="PUZ66557">
    <property type="protein sequence ID" value="PUZ66557"/>
    <property type="gene ID" value="GQ55_3G324100"/>
</dbReference>
<evidence type="ECO:0000256" key="1">
    <source>
        <dbReference type="SAM" id="MobiDB-lite"/>
    </source>
</evidence>
<dbReference type="OrthoDB" id="1661634at2759"/>
<evidence type="ECO:0000313" key="3">
    <source>
        <dbReference type="EMBL" id="PUZ66557.1"/>
    </source>
</evidence>
<protein>
    <recommendedName>
        <fullName evidence="2">Zinc finger PMZ-type domain-containing protein</fullName>
    </recommendedName>
</protein>
<evidence type="ECO:0000313" key="4">
    <source>
        <dbReference type="Proteomes" id="UP000244336"/>
    </source>
</evidence>
<dbReference type="InterPro" id="IPR006564">
    <property type="entry name" value="Znf_PMZ"/>
</dbReference>
<reference evidence="3 4" key="1">
    <citation type="submission" date="2018-04" db="EMBL/GenBank/DDBJ databases">
        <title>WGS assembly of Panicum hallii var. hallii HAL2.</title>
        <authorList>
            <person name="Lovell J."/>
            <person name="Jenkins J."/>
            <person name="Lowry D."/>
            <person name="Mamidi S."/>
            <person name="Sreedasyam A."/>
            <person name="Weng X."/>
            <person name="Barry K."/>
            <person name="Bonette J."/>
            <person name="Campitelli B."/>
            <person name="Daum C."/>
            <person name="Gordon S."/>
            <person name="Gould B."/>
            <person name="Lipzen A."/>
            <person name="MacQueen A."/>
            <person name="Palacio-Mejia J."/>
            <person name="Plott C."/>
            <person name="Shakirov E."/>
            <person name="Shu S."/>
            <person name="Yoshinaga Y."/>
            <person name="Zane M."/>
            <person name="Rokhsar D."/>
            <person name="Grimwood J."/>
            <person name="Schmutz J."/>
            <person name="Juenger T."/>
        </authorList>
    </citation>
    <scope>NUCLEOTIDE SEQUENCE [LARGE SCALE GENOMIC DNA]</scope>
    <source>
        <strain evidence="4">cv. HAL2</strain>
    </source>
</reference>
<dbReference type="GO" id="GO:0008270">
    <property type="term" value="F:zinc ion binding"/>
    <property type="evidence" value="ECO:0007669"/>
    <property type="project" value="InterPro"/>
</dbReference>
<dbReference type="SMART" id="SM00575">
    <property type="entry name" value="ZnF_PMZ"/>
    <property type="match status" value="1"/>
</dbReference>